<feature type="non-terminal residue" evidence="1">
    <location>
        <position position="1"/>
    </location>
</feature>
<dbReference type="EMBL" id="CAMGYJ010000008">
    <property type="protein sequence ID" value="CAI0457076.1"/>
    <property type="molecule type" value="Genomic_DNA"/>
</dbReference>
<proteinExistence type="predicted"/>
<sequence length="192" mass="20703">PEKRIIGLRFLPNLSSSSIAPSPQTLKSHGANSSPVPFRIALSPTIAGLESAGDWFPILFSPGKKSRCISAMGLIRKAGGVAPLKKRARTTDTDEKRTIPESKSIAAASASLAAIWRSYERTEGRLEALSRSLGYVCPIGPFRRAVVYPSPAALVATHDSVSEMERALEHMERRLEALCRINGCARPVAPRA</sequence>
<protein>
    <submittedName>
        <fullName evidence="1">Uncharacterized protein</fullName>
    </submittedName>
</protein>
<reference evidence="1" key="1">
    <citation type="submission" date="2022-08" db="EMBL/GenBank/DDBJ databases">
        <authorList>
            <person name="Gutierrez-Valencia J."/>
        </authorList>
    </citation>
    <scope>NUCLEOTIDE SEQUENCE</scope>
</reference>
<accession>A0AAV0NFD5</accession>
<dbReference type="AlphaFoldDB" id="A0AAV0NFD5"/>
<evidence type="ECO:0000313" key="1">
    <source>
        <dbReference type="EMBL" id="CAI0457076.1"/>
    </source>
</evidence>
<keyword evidence="2" id="KW-1185">Reference proteome</keyword>
<organism evidence="1 2">
    <name type="scientific">Linum tenue</name>
    <dbReference type="NCBI Taxonomy" id="586396"/>
    <lineage>
        <taxon>Eukaryota</taxon>
        <taxon>Viridiplantae</taxon>
        <taxon>Streptophyta</taxon>
        <taxon>Embryophyta</taxon>
        <taxon>Tracheophyta</taxon>
        <taxon>Spermatophyta</taxon>
        <taxon>Magnoliopsida</taxon>
        <taxon>eudicotyledons</taxon>
        <taxon>Gunneridae</taxon>
        <taxon>Pentapetalae</taxon>
        <taxon>rosids</taxon>
        <taxon>fabids</taxon>
        <taxon>Malpighiales</taxon>
        <taxon>Linaceae</taxon>
        <taxon>Linum</taxon>
    </lineage>
</organism>
<evidence type="ECO:0000313" key="2">
    <source>
        <dbReference type="Proteomes" id="UP001154282"/>
    </source>
</evidence>
<gene>
    <name evidence="1" type="ORF">LITE_LOCUS32996</name>
</gene>
<dbReference type="Proteomes" id="UP001154282">
    <property type="component" value="Unassembled WGS sequence"/>
</dbReference>
<comment type="caution">
    <text evidence="1">The sequence shown here is derived from an EMBL/GenBank/DDBJ whole genome shotgun (WGS) entry which is preliminary data.</text>
</comment>
<name>A0AAV0NFD5_9ROSI</name>